<accession>A0ABS3T2Z7</accession>
<reference evidence="1 2" key="1">
    <citation type="submission" date="2021-03" db="EMBL/GenBank/DDBJ databases">
        <title>Winogradskyella sp. nov., isolated from costal sediment.</title>
        <authorList>
            <person name="Gao C."/>
        </authorList>
    </citation>
    <scope>NUCLEOTIDE SEQUENCE [LARGE SCALE GENOMIC DNA]</scope>
    <source>
        <strain evidence="1 2">DF17</strain>
    </source>
</reference>
<dbReference type="Proteomes" id="UP000676776">
    <property type="component" value="Unassembled WGS sequence"/>
</dbReference>
<evidence type="ECO:0000313" key="2">
    <source>
        <dbReference type="Proteomes" id="UP000676776"/>
    </source>
</evidence>
<name>A0ABS3T2Z7_9FLAO</name>
<organism evidence="1 2">
    <name type="scientific">Winogradskyella pelagia</name>
    <dbReference type="NCBI Taxonomy" id="2819984"/>
    <lineage>
        <taxon>Bacteria</taxon>
        <taxon>Pseudomonadati</taxon>
        <taxon>Bacteroidota</taxon>
        <taxon>Flavobacteriia</taxon>
        <taxon>Flavobacteriales</taxon>
        <taxon>Flavobacteriaceae</taxon>
        <taxon>Winogradskyella</taxon>
    </lineage>
</organism>
<protein>
    <submittedName>
        <fullName evidence="1">WbqC family protein</fullName>
    </submittedName>
</protein>
<sequence>MDCLIHPCYFPNIAHFLAMYKANTVHLEVCDNYQKQTYRNRTEIYGANGKLSLTVPVIYSQTNRKQYKDVQIFNSEKWQQQHLKSLTAAYSTSPFFEYYIDDLMPLFTRSFTYILDLNLLSIEFLQNALQLDVSLKHTKTFEKTTKELRDRRHLVNPKEATIFLTPYTQVFSNKHGFISNLSILDVLFNEGPATELYLSKQQLYK</sequence>
<evidence type="ECO:0000313" key="1">
    <source>
        <dbReference type="EMBL" id="MBO3116649.1"/>
    </source>
</evidence>
<comment type="caution">
    <text evidence="1">The sequence shown here is derived from an EMBL/GenBank/DDBJ whole genome shotgun (WGS) entry which is preliminary data.</text>
</comment>
<dbReference type="InterPro" id="IPR014985">
    <property type="entry name" value="WbqC"/>
</dbReference>
<gene>
    <name evidence="1" type="ORF">J4050_07825</name>
</gene>
<dbReference type="Pfam" id="PF08889">
    <property type="entry name" value="WbqC"/>
    <property type="match status" value="1"/>
</dbReference>
<proteinExistence type="predicted"/>
<dbReference type="RefSeq" id="WP_208154012.1">
    <property type="nucleotide sequence ID" value="NZ_JAGEVF010000005.1"/>
</dbReference>
<dbReference type="EMBL" id="JAGEVF010000005">
    <property type="protein sequence ID" value="MBO3116649.1"/>
    <property type="molecule type" value="Genomic_DNA"/>
</dbReference>
<keyword evidence="2" id="KW-1185">Reference proteome</keyword>